<dbReference type="SMART" id="SM00530">
    <property type="entry name" value="HTH_XRE"/>
    <property type="match status" value="1"/>
</dbReference>
<evidence type="ECO:0000256" key="2">
    <source>
        <dbReference type="SAM" id="Phobius"/>
    </source>
</evidence>
<evidence type="ECO:0000259" key="3">
    <source>
        <dbReference type="SMART" id="SM00530"/>
    </source>
</evidence>
<dbReference type="SUPFAM" id="SSF47413">
    <property type="entry name" value="lambda repressor-like DNA-binding domains"/>
    <property type="match status" value="1"/>
</dbReference>
<feature type="domain" description="HTH cro/C1-type" evidence="3">
    <location>
        <begin position="19"/>
        <end position="80"/>
    </location>
</feature>
<feature type="compositionally biased region" description="Acidic residues" evidence="1">
    <location>
        <begin position="338"/>
        <end position="347"/>
    </location>
</feature>
<evidence type="ECO:0000313" key="4">
    <source>
        <dbReference type="EMBL" id="NYH96168.1"/>
    </source>
</evidence>
<protein>
    <submittedName>
        <fullName evidence="4">Cytoskeletal protein RodZ</fullName>
    </submittedName>
</protein>
<dbReference type="RefSeq" id="WP_179408004.1">
    <property type="nucleotide sequence ID" value="NZ_BMGF01000004.1"/>
</dbReference>
<feature type="compositionally biased region" description="Low complexity" evidence="1">
    <location>
        <begin position="311"/>
        <end position="325"/>
    </location>
</feature>
<dbReference type="InterPro" id="IPR050400">
    <property type="entry name" value="Bact_Cytoskel_RodZ"/>
</dbReference>
<name>A0A7Z0BVD3_9SPHN</name>
<dbReference type="InterPro" id="IPR001387">
    <property type="entry name" value="Cro/C1-type_HTH"/>
</dbReference>
<evidence type="ECO:0000256" key="1">
    <source>
        <dbReference type="SAM" id="MobiDB-lite"/>
    </source>
</evidence>
<dbReference type="InterPro" id="IPR025194">
    <property type="entry name" value="RodZ-like_C"/>
</dbReference>
<feature type="compositionally biased region" description="Low complexity" evidence="1">
    <location>
        <begin position="264"/>
        <end position="286"/>
    </location>
</feature>
<feature type="transmembrane region" description="Helical" evidence="2">
    <location>
        <begin position="115"/>
        <end position="135"/>
    </location>
</feature>
<dbReference type="Pfam" id="PF13413">
    <property type="entry name" value="HTH_25"/>
    <property type="match status" value="1"/>
</dbReference>
<dbReference type="Proteomes" id="UP000522081">
    <property type="component" value="Unassembled WGS sequence"/>
</dbReference>
<proteinExistence type="predicted"/>
<dbReference type="PANTHER" id="PTHR34475">
    <property type="match status" value="1"/>
</dbReference>
<accession>A0A7Z0BVD3</accession>
<keyword evidence="2" id="KW-1133">Transmembrane helix</keyword>
<reference evidence="4 5" key="1">
    <citation type="submission" date="2020-07" db="EMBL/GenBank/DDBJ databases">
        <title>Genomic Encyclopedia of Type Strains, Phase IV (KMG-IV): sequencing the most valuable type-strain genomes for metagenomic binning, comparative biology and taxonomic classification.</title>
        <authorList>
            <person name="Goeker M."/>
        </authorList>
    </citation>
    <scope>NUCLEOTIDE SEQUENCE [LARGE SCALE GENOMIC DNA]</scope>
    <source>
        <strain evidence="4 5">DSM 29043</strain>
    </source>
</reference>
<keyword evidence="5" id="KW-1185">Reference proteome</keyword>
<comment type="caution">
    <text evidence="4">The sequence shown here is derived from an EMBL/GenBank/DDBJ whole genome shotgun (WGS) entry which is preliminary data.</text>
</comment>
<dbReference type="InterPro" id="IPR010982">
    <property type="entry name" value="Lambda_DNA-bd_dom_sf"/>
</dbReference>
<keyword evidence="2" id="KW-0472">Membrane</keyword>
<dbReference type="GO" id="GO:0003677">
    <property type="term" value="F:DNA binding"/>
    <property type="evidence" value="ECO:0007669"/>
    <property type="project" value="InterPro"/>
</dbReference>
<organism evidence="4 5">
    <name type="scientific">Novosphingobium marinum</name>
    <dbReference type="NCBI Taxonomy" id="1514948"/>
    <lineage>
        <taxon>Bacteria</taxon>
        <taxon>Pseudomonadati</taxon>
        <taxon>Pseudomonadota</taxon>
        <taxon>Alphaproteobacteria</taxon>
        <taxon>Sphingomonadales</taxon>
        <taxon>Sphingomonadaceae</taxon>
        <taxon>Novosphingobium</taxon>
    </lineage>
</organism>
<feature type="region of interest" description="Disordered" evidence="1">
    <location>
        <begin position="263"/>
        <end position="347"/>
    </location>
</feature>
<dbReference type="EMBL" id="JACBZF010000004">
    <property type="protein sequence ID" value="NYH96168.1"/>
    <property type="molecule type" value="Genomic_DNA"/>
</dbReference>
<feature type="compositionally biased region" description="Pro residues" evidence="1">
    <location>
        <begin position="301"/>
        <end position="310"/>
    </location>
</feature>
<dbReference type="Gene3D" id="1.10.260.40">
    <property type="entry name" value="lambda repressor-like DNA-binding domains"/>
    <property type="match status" value="1"/>
</dbReference>
<dbReference type="Pfam" id="PF13464">
    <property type="entry name" value="RodZ_C"/>
    <property type="match status" value="1"/>
</dbReference>
<keyword evidence="2" id="KW-0812">Transmembrane</keyword>
<sequence>MDETVSEPEELQLESTGSRLRRAREAAGLSREDIAAQTKIAERHLISIEEDRFEDLPGKTYAIGFSRTYARAVGVDEDAVADSVRDELAAGDFREERRHAETFEPGDPARVPGGGLAWIAAIAGLVVIALIYVFWRSFLSPAGELPGPEAEDVVVVESAAASDAPDDFAAAAASQPVVFTALEPNIWVKFYDANGDQLMQKQMAQGESYTVPADAEGPQIWTARPDALQITVGGRRVPRLADGPVTIKDRPVTAAALLAREDSAPAAGDTAPATTPSQAPAQEARPSPSPSPSPAARKAPSPAPKAPSSPRPKAAAEAAQQPSPRTTSIPVVQPIPGADDEDSTDSE</sequence>
<dbReference type="PANTHER" id="PTHR34475:SF1">
    <property type="entry name" value="CYTOSKELETON PROTEIN RODZ"/>
    <property type="match status" value="1"/>
</dbReference>
<dbReference type="AlphaFoldDB" id="A0A7Z0BVD3"/>
<dbReference type="CDD" id="cd00093">
    <property type="entry name" value="HTH_XRE"/>
    <property type="match status" value="1"/>
</dbReference>
<evidence type="ECO:0000313" key="5">
    <source>
        <dbReference type="Proteomes" id="UP000522081"/>
    </source>
</evidence>
<gene>
    <name evidence="4" type="ORF">FHS75_002500</name>
</gene>